<evidence type="ECO:0000256" key="2">
    <source>
        <dbReference type="ARBA" id="ARBA00004127"/>
    </source>
</evidence>
<dbReference type="Proteomes" id="UP000241890">
    <property type="component" value="Unassembled WGS sequence"/>
</dbReference>
<feature type="transmembrane region" description="Helical" evidence="16">
    <location>
        <begin position="536"/>
        <end position="559"/>
    </location>
</feature>
<dbReference type="GO" id="GO:0061630">
    <property type="term" value="F:ubiquitin protein ligase activity"/>
    <property type="evidence" value="ECO:0007669"/>
    <property type="project" value="UniProtKB-EC"/>
</dbReference>
<evidence type="ECO:0000259" key="18">
    <source>
        <dbReference type="PROSITE" id="PS50089"/>
    </source>
</evidence>
<comment type="caution">
    <text evidence="19">The sequence shown here is derived from an EMBL/GenBank/DDBJ whole genome shotgun (WGS) entry which is preliminary data.</text>
</comment>
<keyword evidence="7" id="KW-0479">Metal-binding</keyword>
<feature type="compositionally biased region" description="Basic and acidic residues" evidence="15">
    <location>
        <begin position="331"/>
        <end position="344"/>
    </location>
</feature>
<evidence type="ECO:0000256" key="12">
    <source>
        <dbReference type="ARBA" id="ARBA00022989"/>
    </source>
</evidence>
<dbReference type="EC" id="2.3.2.27" evidence="4"/>
<feature type="compositionally biased region" description="Polar residues" evidence="15">
    <location>
        <begin position="61"/>
        <end position="72"/>
    </location>
</feature>
<evidence type="ECO:0000256" key="15">
    <source>
        <dbReference type="SAM" id="MobiDB-lite"/>
    </source>
</evidence>
<dbReference type="InterPro" id="IPR011016">
    <property type="entry name" value="Znf_RING-CH"/>
</dbReference>
<dbReference type="SMART" id="SM00744">
    <property type="entry name" value="RINGv"/>
    <property type="match status" value="1"/>
</dbReference>
<feature type="domain" description="RING-type" evidence="18">
    <location>
        <begin position="759"/>
        <end position="801"/>
    </location>
</feature>
<name>A0A2R5GSB0_9STRA</name>
<keyword evidence="5" id="KW-0808">Transferase</keyword>
<comment type="catalytic activity">
    <reaction evidence="1">
        <text>S-ubiquitinyl-[E2 ubiquitin-conjugating enzyme]-L-cysteine + [acceptor protein]-L-lysine = [E2 ubiquitin-conjugating enzyme]-L-cysteine + N(6)-ubiquitinyl-[acceptor protein]-L-lysine.</text>
        <dbReference type="EC" id="2.3.2.27"/>
    </reaction>
</comment>
<keyword evidence="13 16" id="KW-0472">Membrane</keyword>
<feature type="compositionally biased region" description="Basic and acidic residues" evidence="15">
    <location>
        <begin position="281"/>
        <end position="295"/>
    </location>
</feature>
<feature type="signal peptide" evidence="17">
    <location>
        <begin position="1"/>
        <end position="44"/>
    </location>
</feature>
<feature type="region of interest" description="Disordered" evidence="15">
    <location>
        <begin position="45"/>
        <end position="91"/>
    </location>
</feature>
<dbReference type="InterPro" id="IPR013083">
    <property type="entry name" value="Znf_RING/FYVE/PHD"/>
</dbReference>
<feature type="transmembrane region" description="Helical" evidence="16">
    <location>
        <begin position="508"/>
        <end position="524"/>
    </location>
</feature>
<feature type="compositionally biased region" description="Basic and acidic residues" evidence="15">
    <location>
        <begin position="353"/>
        <end position="363"/>
    </location>
</feature>
<dbReference type="PANTHER" id="PTHR22763">
    <property type="entry name" value="RING ZINC FINGER PROTEIN"/>
    <property type="match status" value="1"/>
</dbReference>
<feature type="transmembrane region" description="Helical" evidence="16">
    <location>
        <begin position="621"/>
        <end position="646"/>
    </location>
</feature>
<keyword evidence="10" id="KW-0833">Ubl conjugation pathway</keyword>
<comment type="pathway">
    <text evidence="3">Protein modification; protein ubiquitination.</text>
</comment>
<dbReference type="InterPro" id="IPR050731">
    <property type="entry name" value="HRD1_E3_ubiq-ligases"/>
</dbReference>
<feature type="transmembrane region" description="Helical" evidence="16">
    <location>
        <begin position="666"/>
        <end position="686"/>
    </location>
</feature>
<dbReference type="AlphaFoldDB" id="A0A2R5GSB0"/>
<dbReference type="InterPro" id="IPR021319">
    <property type="entry name" value="DUF2921"/>
</dbReference>
<dbReference type="EMBL" id="BEYU01000084">
    <property type="protein sequence ID" value="GBG30764.1"/>
    <property type="molecule type" value="Genomic_DNA"/>
</dbReference>
<dbReference type="OrthoDB" id="9984778at2759"/>
<feature type="transmembrane region" description="Helical" evidence="16">
    <location>
        <begin position="571"/>
        <end position="591"/>
    </location>
</feature>
<evidence type="ECO:0000256" key="16">
    <source>
        <dbReference type="SAM" id="Phobius"/>
    </source>
</evidence>
<evidence type="ECO:0000313" key="20">
    <source>
        <dbReference type="Proteomes" id="UP000241890"/>
    </source>
</evidence>
<comment type="subcellular location">
    <subcellularLocation>
        <location evidence="2">Endomembrane system</location>
        <topology evidence="2">Multi-pass membrane protein</topology>
    </subcellularLocation>
</comment>
<dbReference type="GO" id="GO:0012505">
    <property type="term" value="C:endomembrane system"/>
    <property type="evidence" value="ECO:0007669"/>
    <property type="project" value="UniProtKB-SubCell"/>
</dbReference>
<dbReference type="Pfam" id="PF11145">
    <property type="entry name" value="DUF2921"/>
    <property type="match status" value="1"/>
</dbReference>
<evidence type="ECO:0000313" key="19">
    <source>
        <dbReference type="EMBL" id="GBG30764.1"/>
    </source>
</evidence>
<dbReference type="PROSITE" id="PS50089">
    <property type="entry name" value="ZF_RING_2"/>
    <property type="match status" value="1"/>
</dbReference>
<feature type="compositionally biased region" description="Polar residues" evidence="15">
    <location>
        <begin position="450"/>
        <end position="464"/>
    </location>
</feature>
<evidence type="ECO:0000256" key="14">
    <source>
        <dbReference type="PROSITE-ProRule" id="PRU00175"/>
    </source>
</evidence>
<feature type="compositionally biased region" description="Basic and acidic residues" evidence="15">
    <location>
        <begin position="45"/>
        <end position="59"/>
    </location>
</feature>
<dbReference type="SMART" id="SM00184">
    <property type="entry name" value="RING"/>
    <property type="match status" value="1"/>
</dbReference>
<evidence type="ECO:0000256" key="5">
    <source>
        <dbReference type="ARBA" id="ARBA00022679"/>
    </source>
</evidence>
<dbReference type="GO" id="GO:0008270">
    <property type="term" value="F:zinc ion binding"/>
    <property type="evidence" value="ECO:0007669"/>
    <property type="project" value="UniProtKB-KW"/>
</dbReference>
<organism evidence="19 20">
    <name type="scientific">Hondaea fermentalgiana</name>
    <dbReference type="NCBI Taxonomy" id="2315210"/>
    <lineage>
        <taxon>Eukaryota</taxon>
        <taxon>Sar</taxon>
        <taxon>Stramenopiles</taxon>
        <taxon>Bigyra</taxon>
        <taxon>Labyrinthulomycetes</taxon>
        <taxon>Thraustochytrida</taxon>
        <taxon>Thraustochytriidae</taxon>
        <taxon>Hondaea</taxon>
    </lineage>
</organism>
<evidence type="ECO:0000256" key="11">
    <source>
        <dbReference type="ARBA" id="ARBA00022833"/>
    </source>
</evidence>
<feature type="chain" id="PRO_5015332247" description="RING-type E3 ubiquitin transferase" evidence="17">
    <location>
        <begin position="45"/>
        <end position="1095"/>
    </location>
</feature>
<dbReference type="InParanoid" id="A0A2R5GSB0"/>
<keyword evidence="9 14" id="KW-0863">Zinc-finger</keyword>
<evidence type="ECO:0000256" key="10">
    <source>
        <dbReference type="ARBA" id="ARBA00022786"/>
    </source>
</evidence>
<evidence type="ECO:0000256" key="3">
    <source>
        <dbReference type="ARBA" id="ARBA00004906"/>
    </source>
</evidence>
<proteinExistence type="predicted"/>
<gene>
    <name evidence="19" type="ORF">FCC1311_069842</name>
</gene>
<evidence type="ECO:0000256" key="6">
    <source>
        <dbReference type="ARBA" id="ARBA00022692"/>
    </source>
</evidence>
<keyword evidence="11" id="KW-0862">Zinc</keyword>
<evidence type="ECO:0000256" key="9">
    <source>
        <dbReference type="ARBA" id="ARBA00022771"/>
    </source>
</evidence>
<keyword evidence="12 16" id="KW-1133">Transmembrane helix</keyword>
<dbReference type="Gene3D" id="3.30.40.10">
    <property type="entry name" value="Zinc/RING finger domain, C3HC4 (zinc finger)"/>
    <property type="match status" value="1"/>
</dbReference>
<evidence type="ECO:0000256" key="17">
    <source>
        <dbReference type="SAM" id="SignalP"/>
    </source>
</evidence>
<dbReference type="InterPro" id="IPR001841">
    <property type="entry name" value="Znf_RING"/>
</dbReference>
<feature type="region of interest" description="Disordered" evidence="15">
    <location>
        <begin position="450"/>
        <end position="469"/>
    </location>
</feature>
<feature type="region of interest" description="Disordered" evidence="15">
    <location>
        <begin position="279"/>
        <end position="363"/>
    </location>
</feature>
<sequence length="1095" mass="121294">MTFATKRGLAKLPAEAVARQRAAPLRLALLVWALVIVLQSESSAENRRGKLRGHGHEENGLNETMAQNQTSPGPDVAAASNKDESEEDQGPFAGFQSELASRIASLESLLGDLPAPPTAFPKNLSGTFYGQWQFDEAESPSPFETSDWLKILRVQSAIEVNPEYKPEPERETEALPFRSLKGDVELRLDLLKTQVPGVQYASGTIGLVDGQVRSNRDVYTHVAGFYLEQRGALTLYFNSPGYKSPHVGIDFAPSSDATAPKAIEYFASPRQDLIKALAPSETERGTEHSNAKGADDPEESDSTDDASLAETSVSNGNDPAVVNDDANEENGTGHEKVIDFDPFKSKPVSSGNDKSDSQADKVVGADKDPKAMEADSQLALQEDPVAKMLHLLDAEDSTEAHLPGSSWVRLWDTELGLSKSQIQRKARPNSLYGEMPPCFLRLELQVQSSAAPNGDQVQTASAPPSSRFRKTEVHGIASSSSCEYARLVVNLNTMGEDIGQLLSKASDYFSLDLPLTVVAALAVVTQHVHTRALPRAATVSLLTVGSLAILDGCLALAYLSSGLLVEKLGASAIFVAFAKSLLVTLLDMRYLMHIWRGRHPQTAWDTWAEMQRLQTMLHRRFYASLLGAVALAFLLADFHRLLWFVALSFWVPQIYCNIKTNSASQVNVFFVFGVSLPHLFAPLYIYACPRNFLTLLLTSSTIGHSPIFACFLAFWMFLQITALMLQRFVSPHIFVPARFLPPKYDYNRKIPERLRDTQCAICLLTVTGVDEEHMITPCNHLFHRDCLRVWINEKLECPTCRAVLPPIEDVQLKAVAALMAVHAVGVALRAVRLRNFVTDATSAIASSATMDASSRGIFKDYDDFDRVFDRSQLRGRRKDLTHRKAAFLLYLFLSTTEDEVIVHVDWSKLVQEKTNFACRKELRLCSRVEKLVGPSVMEAWDKVLERLYDLAEDIAHGAKVEDEETNVAHELCREFRECGFAATWRANRVLKISWYRDGVPTRSDEIIGTISSSLIKHRKFSRARLSTSHSGVSCTFECKAGSVYTPQHLKWDNAGEVLAQYMSMQKWNSVLANLVALADGIRQKKTLALVVATVI</sequence>
<protein>
    <recommendedName>
        <fullName evidence="4">RING-type E3 ubiquitin transferase</fullName>
        <ecNumber evidence="4">2.3.2.27</ecNumber>
    </recommendedName>
</protein>
<evidence type="ECO:0000256" key="4">
    <source>
        <dbReference type="ARBA" id="ARBA00012483"/>
    </source>
</evidence>
<reference evidence="19 20" key="1">
    <citation type="submission" date="2017-12" db="EMBL/GenBank/DDBJ databases">
        <title>Sequencing, de novo assembly and annotation of complete genome of a new Thraustochytrid species, strain FCC1311.</title>
        <authorList>
            <person name="Sedici K."/>
            <person name="Godart F."/>
            <person name="Aiese Cigliano R."/>
            <person name="Sanseverino W."/>
            <person name="Barakat M."/>
            <person name="Ortet P."/>
            <person name="Marechal E."/>
            <person name="Cagnac O."/>
            <person name="Amato A."/>
        </authorList>
    </citation>
    <scope>NUCLEOTIDE SEQUENCE [LARGE SCALE GENOMIC DNA]</scope>
</reference>
<evidence type="ECO:0000256" key="7">
    <source>
        <dbReference type="ARBA" id="ARBA00022723"/>
    </source>
</evidence>
<keyword evidence="6 16" id="KW-0812">Transmembrane</keyword>
<keyword evidence="8 17" id="KW-0732">Signal</keyword>
<dbReference type="GO" id="GO:0043161">
    <property type="term" value="P:proteasome-mediated ubiquitin-dependent protein catabolic process"/>
    <property type="evidence" value="ECO:0007669"/>
    <property type="project" value="TreeGrafter"/>
</dbReference>
<dbReference type="PANTHER" id="PTHR22763:SF162">
    <property type="entry name" value="TRANSMEMBRANE E3 UBIQUITIN-PROTEIN LIGASE 1"/>
    <property type="match status" value="1"/>
</dbReference>
<evidence type="ECO:0000256" key="1">
    <source>
        <dbReference type="ARBA" id="ARBA00000900"/>
    </source>
</evidence>
<dbReference type="Pfam" id="PF13639">
    <property type="entry name" value="zf-RING_2"/>
    <property type="match status" value="1"/>
</dbReference>
<keyword evidence="20" id="KW-1185">Reference proteome</keyword>
<dbReference type="SUPFAM" id="SSF57850">
    <property type="entry name" value="RING/U-box"/>
    <property type="match status" value="1"/>
</dbReference>
<evidence type="ECO:0000256" key="8">
    <source>
        <dbReference type="ARBA" id="ARBA00022729"/>
    </source>
</evidence>
<evidence type="ECO:0000256" key="13">
    <source>
        <dbReference type="ARBA" id="ARBA00023136"/>
    </source>
</evidence>
<accession>A0A2R5GSB0</accession>